<dbReference type="EMBL" id="LR134428">
    <property type="protein sequence ID" value="VEH85694.1"/>
    <property type="molecule type" value="Genomic_DNA"/>
</dbReference>
<evidence type="ECO:0000259" key="4">
    <source>
        <dbReference type="Pfam" id="PF13579"/>
    </source>
</evidence>
<protein>
    <submittedName>
        <fullName evidence="5">Glycosyltransferase, group 1 family</fullName>
    </submittedName>
</protein>
<evidence type="ECO:0000313" key="5">
    <source>
        <dbReference type="EMBL" id="KTC66035.1"/>
    </source>
</evidence>
<keyword evidence="2" id="KW-0812">Transmembrane</keyword>
<dbReference type="Pfam" id="PF13579">
    <property type="entry name" value="Glyco_trans_4_4"/>
    <property type="match status" value="1"/>
</dbReference>
<dbReference type="Gene3D" id="3.40.50.2000">
    <property type="entry name" value="Glycogen Phosphorylase B"/>
    <property type="match status" value="2"/>
</dbReference>
<dbReference type="PANTHER" id="PTHR46401:SF2">
    <property type="entry name" value="GLYCOSYLTRANSFERASE WBBK-RELATED"/>
    <property type="match status" value="1"/>
</dbReference>
<reference evidence="6 8" key="2">
    <citation type="submission" date="2018-12" db="EMBL/GenBank/DDBJ databases">
        <authorList>
            <consortium name="Pathogen Informatics"/>
        </authorList>
    </citation>
    <scope>NUCLEOTIDE SEQUENCE [LARGE SCALE GENOMIC DNA]</scope>
    <source>
        <strain evidence="6 8">NCTC12735</strain>
        <plasmid evidence="8">19</plasmid>
    </source>
</reference>
<dbReference type="OrthoDB" id="9787293at2"/>
<dbReference type="PANTHER" id="PTHR46401">
    <property type="entry name" value="GLYCOSYLTRANSFERASE WBBK-RELATED"/>
    <property type="match status" value="1"/>
</dbReference>
<evidence type="ECO:0000256" key="2">
    <source>
        <dbReference type="SAM" id="Phobius"/>
    </source>
</evidence>
<feature type="domain" description="Glycosyl transferase family 1" evidence="3">
    <location>
        <begin position="217"/>
        <end position="380"/>
    </location>
</feature>
<feature type="domain" description="Glycosyltransferase subfamily 4-like N-terminal" evidence="4">
    <location>
        <begin position="18"/>
        <end position="179"/>
    </location>
</feature>
<dbReference type="Proteomes" id="UP000281170">
    <property type="component" value="Plasmid 19"/>
</dbReference>
<dbReference type="Pfam" id="PF00534">
    <property type="entry name" value="Glycos_transf_1"/>
    <property type="match status" value="1"/>
</dbReference>
<keyword evidence="1 5" id="KW-0808">Transferase</keyword>
<reference evidence="5 7" key="1">
    <citation type="submission" date="2015-11" db="EMBL/GenBank/DDBJ databases">
        <title>Identification of large and diverse effector repertoires of 38 Legionella species.</title>
        <authorList>
            <person name="Burstein D."/>
            <person name="Amaro F."/>
            <person name="Zusman T."/>
            <person name="Lifshitz Z."/>
            <person name="Cohen O."/>
            <person name="Gilbert J.A."/>
            <person name="Pupko T."/>
            <person name="Shuman H.A."/>
            <person name="Segal G."/>
        </authorList>
    </citation>
    <scope>NUCLEOTIDE SEQUENCE [LARGE SCALE GENOMIC DNA]</scope>
    <source>
        <strain evidence="5 7">1762-AUS-E</strain>
    </source>
</reference>
<dbReference type="STRING" id="45056.Lade_0693"/>
<accession>A0A0W0R4P3</accession>
<name>A0A0W0R4P3_9GAMM</name>
<keyword evidence="6" id="KW-0614">Plasmid</keyword>
<keyword evidence="2" id="KW-0472">Membrane</keyword>
<gene>
    <name evidence="5" type="ORF">Lade_0693</name>
    <name evidence="6" type="ORF">NCTC12735_01329</name>
</gene>
<dbReference type="CDD" id="cd03794">
    <property type="entry name" value="GT4_WbuB-like"/>
    <property type="match status" value="1"/>
</dbReference>
<evidence type="ECO:0000313" key="7">
    <source>
        <dbReference type="Proteomes" id="UP000054859"/>
    </source>
</evidence>
<feature type="transmembrane region" description="Helical" evidence="2">
    <location>
        <begin position="76"/>
        <end position="94"/>
    </location>
</feature>
<organism evidence="5 7">
    <name type="scientific">Legionella adelaidensis</name>
    <dbReference type="NCBI Taxonomy" id="45056"/>
    <lineage>
        <taxon>Bacteria</taxon>
        <taxon>Pseudomonadati</taxon>
        <taxon>Pseudomonadota</taxon>
        <taxon>Gammaproteobacteria</taxon>
        <taxon>Legionellales</taxon>
        <taxon>Legionellaceae</taxon>
        <taxon>Legionella</taxon>
    </lineage>
</organism>
<evidence type="ECO:0000313" key="8">
    <source>
        <dbReference type="Proteomes" id="UP000281170"/>
    </source>
</evidence>
<dbReference type="PATRIC" id="fig|45056.6.peg.716"/>
<dbReference type="GO" id="GO:0016757">
    <property type="term" value="F:glycosyltransferase activity"/>
    <property type="evidence" value="ECO:0007669"/>
    <property type="project" value="InterPro"/>
</dbReference>
<dbReference type="SUPFAM" id="SSF53756">
    <property type="entry name" value="UDP-Glycosyltransferase/glycogen phosphorylase"/>
    <property type="match status" value="1"/>
</dbReference>
<keyword evidence="2" id="KW-1133">Transmembrane helix</keyword>
<dbReference type="GO" id="GO:0009103">
    <property type="term" value="P:lipopolysaccharide biosynthetic process"/>
    <property type="evidence" value="ECO:0007669"/>
    <property type="project" value="TreeGrafter"/>
</dbReference>
<evidence type="ECO:0000256" key="1">
    <source>
        <dbReference type="ARBA" id="ARBA00022679"/>
    </source>
</evidence>
<dbReference type="InterPro" id="IPR028098">
    <property type="entry name" value="Glyco_trans_4-like_N"/>
</dbReference>
<dbReference type="KEGG" id="ladl:NCTC12735_01329"/>
<dbReference type="RefSeq" id="WP_058461744.1">
    <property type="nucleotide sequence ID" value="NZ_CAAAHS010000005.1"/>
</dbReference>
<geneLocation type="plasmid" evidence="6 8">
    <name>19</name>
</geneLocation>
<evidence type="ECO:0000313" key="6">
    <source>
        <dbReference type="EMBL" id="VEH85694.1"/>
    </source>
</evidence>
<dbReference type="EMBL" id="LNKA01000001">
    <property type="protein sequence ID" value="KTC66035.1"/>
    <property type="molecule type" value="Genomic_DNA"/>
</dbReference>
<dbReference type="Proteomes" id="UP000054859">
    <property type="component" value="Unassembled WGS sequence"/>
</dbReference>
<dbReference type="AlphaFoldDB" id="A0A0W0R4P3"/>
<evidence type="ECO:0000259" key="3">
    <source>
        <dbReference type="Pfam" id="PF00534"/>
    </source>
</evidence>
<sequence length="410" mass="46535">MNILVISQYYWPETFIISDLVKCLKDQGHFIEVITGKPNYPDGDIFPGYKAYGIQNEMYEGVMIHRVPIIPRKKGVKNLILNYFSFILSGLFYFPRLVKNKKFDVTLVFVPSPITSVIPAIFLKWRTKSHLAVWVQDLWPESISATGFVKSKLLLKPLEKLVQWIYSKSDTLLVQSNAFIKPISKYTSVNKVFYYPNPFLEPAVAEEKKELPQKLLAILEQNKCFVFAGNLGNAQSVETIIQAGKKLTHLEDCKIILIGSGSRTAWIKEEIEQNNLTNILLPGRFSLSAMPLIFKRASALLVTLKNEEIFTYTIPSKIQAYLAAAKPILAALNGEGARIVEVSQSGLVSPAEDAIALAKNIERIYHMPAQERERMGDSGRAYFLKHFEMTKQAQRLVEIFNNRILQESIE</sequence>
<proteinExistence type="predicted"/>
<keyword evidence="7" id="KW-1185">Reference proteome</keyword>
<dbReference type="InterPro" id="IPR001296">
    <property type="entry name" value="Glyco_trans_1"/>
</dbReference>